<dbReference type="Gene3D" id="3.40.50.300">
    <property type="entry name" value="P-loop containing nucleotide triphosphate hydrolases"/>
    <property type="match status" value="1"/>
</dbReference>
<reference evidence="4" key="1">
    <citation type="submission" date="2025-08" db="UniProtKB">
        <authorList>
            <consortium name="RefSeq"/>
        </authorList>
    </citation>
    <scope>IDENTIFICATION</scope>
</reference>
<name>A0AB40CAX2_DIOCR</name>
<dbReference type="InterPro" id="IPR050905">
    <property type="entry name" value="Plant_NBS-LRR"/>
</dbReference>
<dbReference type="SUPFAM" id="SSF52540">
    <property type="entry name" value="P-loop containing nucleoside triphosphate hydrolases"/>
    <property type="match status" value="1"/>
</dbReference>
<keyword evidence="1" id="KW-0175">Coiled coil</keyword>
<dbReference type="AlphaFoldDB" id="A0AB40CAX2"/>
<evidence type="ECO:0000313" key="3">
    <source>
        <dbReference type="Proteomes" id="UP001515500"/>
    </source>
</evidence>
<gene>
    <name evidence="4" type="primary">LOC120274567</name>
</gene>
<dbReference type="PANTHER" id="PTHR33463:SF209">
    <property type="entry name" value="DISEASE RESISTANCE PROTEIN RPS2-LIKE"/>
    <property type="match status" value="1"/>
</dbReference>
<evidence type="ECO:0000256" key="1">
    <source>
        <dbReference type="SAM" id="Coils"/>
    </source>
</evidence>
<dbReference type="InterPro" id="IPR027417">
    <property type="entry name" value="P-loop_NTPase"/>
</dbReference>
<dbReference type="PANTHER" id="PTHR33463">
    <property type="entry name" value="NB-ARC DOMAIN-CONTAINING PROTEIN-RELATED"/>
    <property type="match status" value="1"/>
</dbReference>
<sequence>MQDPVSCLCSCMQTYVKRQDISYVFRTKEKIDDLKNAMEQLTAKKLDFKKKLDDLQHDGKLLDDQHQLQQWLRDVGEKDNKVEQLLNEYRKGNCVPGGSYSLNCFSRYKIGRNAFKLKGEINQLKAEQPEIKFTNIPPPKPVPESYITVGEKIRSNVDIARSYLEDERVGIIGIWGMGGVGKTTLLKKIRQSLSGDANMGFDRVLFIEASKGIQLE</sequence>
<dbReference type="GeneID" id="120274567"/>
<dbReference type="RefSeq" id="XP_039137044.1">
    <property type="nucleotide sequence ID" value="XM_039281110.1"/>
</dbReference>
<dbReference type="GO" id="GO:0043531">
    <property type="term" value="F:ADP binding"/>
    <property type="evidence" value="ECO:0007669"/>
    <property type="project" value="InterPro"/>
</dbReference>
<organism evidence="3 4">
    <name type="scientific">Dioscorea cayennensis subsp. rotundata</name>
    <name type="common">White Guinea yam</name>
    <name type="synonym">Dioscorea rotundata</name>
    <dbReference type="NCBI Taxonomy" id="55577"/>
    <lineage>
        <taxon>Eukaryota</taxon>
        <taxon>Viridiplantae</taxon>
        <taxon>Streptophyta</taxon>
        <taxon>Embryophyta</taxon>
        <taxon>Tracheophyta</taxon>
        <taxon>Spermatophyta</taxon>
        <taxon>Magnoliopsida</taxon>
        <taxon>Liliopsida</taxon>
        <taxon>Dioscoreales</taxon>
        <taxon>Dioscoreaceae</taxon>
        <taxon>Dioscorea</taxon>
    </lineage>
</organism>
<proteinExistence type="predicted"/>
<evidence type="ECO:0000313" key="4">
    <source>
        <dbReference type="RefSeq" id="XP_039137044.1"/>
    </source>
</evidence>
<feature type="coiled-coil region" evidence="1">
    <location>
        <begin position="24"/>
        <end position="88"/>
    </location>
</feature>
<dbReference type="Proteomes" id="UP001515500">
    <property type="component" value="Chromosome 13"/>
</dbReference>
<accession>A0AB40CAX2</accession>
<dbReference type="InterPro" id="IPR002182">
    <property type="entry name" value="NB-ARC"/>
</dbReference>
<feature type="domain" description="NB-ARC" evidence="2">
    <location>
        <begin position="163"/>
        <end position="213"/>
    </location>
</feature>
<evidence type="ECO:0000259" key="2">
    <source>
        <dbReference type="Pfam" id="PF00931"/>
    </source>
</evidence>
<keyword evidence="3" id="KW-1185">Reference proteome</keyword>
<protein>
    <submittedName>
        <fullName evidence="4">Disease resistance protein UNI-like</fullName>
    </submittedName>
</protein>
<dbReference type="Pfam" id="PF00931">
    <property type="entry name" value="NB-ARC"/>
    <property type="match status" value="1"/>
</dbReference>